<protein>
    <recommendedName>
        <fullName evidence="1">HD-GYP domain-containing protein</fullName>
    </recommendedName>
</protein>
<dbReference type="EMBL" id="BMYX01000004">
    <property type="protein sequence ID" value="GGY09452.1"/>
    <property type="molecule type" value="Genomic_DNA"/>
</dbReference>
<dbReference type="PROSITE" id="PS51832">
    <property type="entry name" value="HD_GYP"/>
    <property type="match status" value="1"/>
</dbReference>
<dbReference type="Pfam" id="PF13487">
    <property type="entry name" value="HD_5"/>
    <property type="match status" value="1"/>
</dbReference>
<reference evidence="2" key="1">
    <citation type="journal article" date="2014" name="Int. J. Syst. Evol. Microbiol.">
        <title>Complete genome sequence of Corynebacterium casei LMG S-19264T (=DSM 44701T), isolated from a smear-ripened cheese.</title>
        <authorList>
            <consortium name="US DOE Joint Genome Institute (JGI-PGF)"/>
            <person name="Walter F."/>
            <person name="Albersmeier A."/>
            <person name="Kalinowski J."/>
            <person name="Ruckert C."/>
        </authorList>
    </citation>
    <scope>NUCLEOTIDE SEQUENCE</scope>
    <source>
        <strain evidence="2">KCTC 32182</strain>
    </source>
</reference>
<dbReference type="InterPro" id="IPR003607">
    <property type="entry name" value="HD/PDEase_dom"/>
</dbReference>
<dbReference type="PANTHER" id="PTHR45228:SF1">
    <property type="entry name" value="CYCLIC DI-GMP PHOSPHODIESTERASE TM_0186"/>
    <property type="match status" value="1"/>
</dbReference>
<dbReference type="InterPro" id="IPR037522">
    <property type="entry name" value="HD_GYP_dom"/>
</dbReference>
<reference evidence="2" key="2">
    <citation type="submission" date="2020-09" db="EMBL/GenBank/DDBJ databases">
        <authorList>
            <person name="Sun Q."/>
            <person name="Kim S."/>
        </authorList>
    </citation>
    <scope>NUCLEOTIDE SEQUENCE</scope>
    <source>
        <strain evidence="2">KCTC 32182</strain>
    </source>
</reference>
<dbReference type="AlphaFoldDB" id="A0A918P022"/>
<dbReference type="InterPro" id="IPR052020">
    <property type="entry name" value="Cyclic_di-GMP/3'3'-cGAMP_PDE"/>
</dbReference>
<proteinExistence type="predicted"/>
<keyword evidence="3" id="KW-1185">Reference proteome</keyword>
<dbReference type="CDD" id="cd00077">
    <property type="entry name" value="HDc"/>
    <property type="match status" value="1"/>
</dbReference>
<evidence type="ECO:0000313" key="2">
    <source>
        <dbReference type="EMBL" id="GGY09452.1"/>
    </source>
</evidence>
<name>A0A918P022_9NEIS</name>
<evidence type="ECO:0000259" key="1">
    <source>
        <dbReference type="PROSITE" id="PS51832"/>
    </source>
</evidence>
<dbReference type="GO" id="GO:0008081">
    <property type="term" value="F:phosphoric diester hydrolase activity"/>
    <property type="evidence" value="ECO:0007669"/>
    <property type="project" value="UniProtKB-ARBA"/>
</dbReference>
<dbReference type="SMART" id="SM00471">
    <property type="entry name" value="HDc"/>
    <property type="match status" value="1"/>
</dbReference>
<dbReference type="Proteomes" id="UP000645257">
    <property type="component" value="Unassembled WGS sequence"/>
</dbReference>
<gene>
    <name evidence="2" type="ORF">GCM10011289_10290</name>
</gene>
<dbReference type="SUPFAM" id="SSF109604">
    <property type="entry name" value="HD-domain/PDEase-like"/>
    <property type="match status" value="1"/>
</dbReference>
<evidence type="ECO:0000313" key="3">
    <source>
        <dbReference type="Proteomes" id="UP000645257"/>
    </source>
</evidence>
<feature type="domain" description="HD-GYP" evidence="1">
    <location>
        <begin position="11"/>
        <end position="206"/>
    </location>
</feature>
<organism evidence="2 3">
    <name type="scientific">Paludibacterium paludis</name>
    <dbReference type="NCBI Taxonomy" id="1225769"/>
    <lineage>
        <taxon>Bacteria</taxon>
        <taxon>Pseudomonadati</taxon>
        <taxon>Pseudomonadota</taxon>
        <taxon>Betaproteobacteria</taxon>
        <taxon>Neisseriales</taxon>
        <taxon>Chromobacteriaceae</taxon>
        <taxon>Paludibacterium</taxon>
    </lineage>
</organism>
<dbReference type="Gene3D" id="1.10.3210.10">
    <property type="entry name" value="Hypothetical protein af1432"/>
    <property type="match status" value="1"/>
</dbReference>
<accession>A0A918P022</accession>
<dbReference type="PANTHER" id="PTHR45228">
    <property type="entry name" value="CYCLIC DI-GMP PHOSPHODIESTERASE TM_0186-RELATED"/>
    <property type="match status" value="1"/>
</dbReference>
<sequence>MPASSLPRTDVALPLIDSLYRMAWLVEARDPYTGGHLWRVSQFARLLAEDLAWPASDVARVSLGGFLHDLGKIGVPDAILNKRDKLTDEEYETIKTHPAIGERLIHGHPLAAWIGPAIFEHHERPDGLGYPAGRTQDDISADARIVGLCDAFDAMTSTRPYREGMPVERALAILNEEAGRQFDARLVRHFVALGETGRLDAIVGHSDLGIPLQLCGACGPTIVVRRDQKPGEVVYCRCCGAQARIETMGREGDVRIAATGRRGDAAQLEMEVDEPLLAGMVVSAVTALLAAPDRDADGRTWIQRWFGR</sequence>
<comment type="caution">
    <text evidence="2">The sequence shown here is derived from an EMBL/GenBank/DDBJ whole genome shotgun (WGS) entry which is preliminary data.</text>
</comment>
<dbReference type="RefSeq" id="WP_189531940.1">
    <property type="nucleotide sequence ID" value="NZ_BMYX01000004.1"/>
</dbReference>